<reference evidence="2" key="1">
    <citation type="submission" date="2019-09" db="EMBL/GenBank/DDBJ databases">
        <title>Comparative Genomics of Leptospira interrogans Reveals Genome Plasticity - A Common Adaptive Strategy for Survival in Various Hosts.</title>
        <authorList>
            <person name="Ramli S.R."/>
            <person name="Bunk B."/>
            <person name="Goris M."/>
            <person name="Bhuju S."/>
            <person name="Jarek M."/>
            <person name="Sproer C."/>
            <person name="Mustakim S."/>
            <person name="Strommenger B."/>
            <person name="Pessler F."/>
        </authorList>
    </citation>
    <scope>NUCLEOTIDE SEQUENCE</scope>
    <source>
        <strain evidence="2">1489</strain>
        <plasmid evidence="2">p1</plasmid>
    </source>
</reference>
<keyword evidence="1" id="KW-0472">Membrane</keyword>
<evidence type="ECO:0000313" key="2">
    <source>
        <dbReference type="EMBL" id="QOI53010.1"/>
    </source>
</evidence>
<sequence>MIIQFLYLFSISFVVIYTLFSIQLIVEKEVLQGAYRVLFPIPYLLNKYIYNRHNVVIITNEILDQIDKIAIGKTKNKPLQNKWEENLKSFKQYLEKSELLNKSLSKSQLSNYLEKVQKDKKIESALVVSKVYEMVMSINGFTIDDFENNQYVKGIPEETYLTEKEINIFFSKFDLKNYFELTHALMFELMYSSILSAAEICAIKFQDINIKE</sequence>
<evidence type="ECO:0000313" key="3">
    <source>
        <dbReference type="Proteomes" id="UP000663255"/>
    </source>
</evidence>
<evidence type="ECO:0000256" key="1">
    <source>
        <dbReference type="SAM" id="Phobius"/>
    </source>
</evidence>
<keyword evidence="1" id="KW-0812">Transmembrane</keyword>
<keyword evidence="1" id="KW-1133">Transmembrane helix</keyword>
<dbReference type="GO" id="GO:0003677">
    <property type="term" value="F:DNA binding"/>
    <property type="evidence" value="ECO:0007669"/>
    <property type="project" value="InterPro"/>
</dbReference>
<name>A0AAP9WQ08_LEPIR</name>
<gene>
    <name evidence="2" type="ORF">Lepto1489_21795</name>
</gene>
<dbReference type="InterPro" id="IPR011010">
    <property type="entry name" value="DNA_brk_join_enz"/>
</dbReference>
<accession>A0AAP9WQ08</accession>
<feature type="transmembrane region" description="Helical" evidence="1">
    <location>
        <begin position="6"/>
        <end position="26"/>
    </location>
</feature>
<dbReference type="AlphaFoldDB" id="A0AAP9WQ08"/>
<dbReference type="Proteomes" id="UP000663255">
    <property type="component" value="Plasmid p1"/>
</dbReference>
<organism evidence="2 3">
    <name type="scientific">Leptospira interrogans serovar Bataviae</name>
    <dbReference type="NCBI Taxonomy" id="312175"/>
    <lineage>
        <taxon>Bacteria</taxon>
        <taxon>Pseudomonadati</taxon>
        <taxon>Spirochaetota</taxon>
        <taxon>Spirochaetia</taxon>
        <taxon>Leptospirales</taxon>
        <taxon>Leptospiraceae</taxon>
        <taxon>Leptospira</taxon>
    </lineage>
</organism>
<dbReference type="RefSeq" id="WP_192505086.1">
    <property type="nucleotide sequence ID" value="NZ_CP043895.1"/>
</dbReference>
<dbReference type="SUPFAM" id="SSF56349">
    <property type="entry name" value="DNA breaking-rejoining enzymes"/>
    <property type="match status" value="1"/>
</dbReference>
<dbReference type="EMBL" id="CP043895">
    <property type="protein sequence ID" value="QOI53010.1"/>
    <property type="molecule type" value="Genomic_DNA"/>
</dbReference>
<proteinExistence type="predicted"/>
<geneLocation type="plasmid" evidence="2 3">
    <name>p1</name>
</geneLocation>
<protein>
    <submittedName>
        <fullName evidence="2">Uncharacterized protein</fullName>
    </submittedName>
</protein>
<keyword evidence="2" id="KW-0614">Plasmid</keyword>